<dbReference type="CDD" id="cd09170">
    <property type="entry name" value="PLDc_Nuc"/>
    <property type="match status" value="1"/>
</dbReference>
<dbReference type="SUPFAM" id="SSF56024">
    <property type="entry name" value="Phospholipase D/nuclease"/>
    <property type="match status" value="1"/>
</dbReference>
<evidence type="ECO:0000256" key="2">
    <source>
        <dbReference type="ARBA" id="ARBA00008664"/>
    </source>
</evidence>
<dbReference type="GO" id="GO:0016891">
    <property type="term" value="F:RNA endonuclease activity producing 5'-phosphomonoesters, hydrolytic mechanism"/>
    <property type="evidence" value="ECO:0007669"/>
    <property type="project" value="TreeGrafter"/>
</dbReference>
<dbReference type="EC" id="3.1.4.4" evidence="3"/>
<dbReference type="PANTHER" id="PTHR43856:SF1">
    <property type="entry name" value="MITOCHONDRIAL CARDIOLIPIN HYDROLASE"/>
    <property type="match status" value="1"/>
</dbReference>
<dbReference type="InterPro" id="IPR051406">
    <property type="entry name" value="PLD_domain"/>
</dbReference>
<comment type="caution">
    <text evidence="8">The sequence shown here is derived from an EMBL/GenBank/DDBJ whole genome shotgun (WGS) entry which is preliminary data.</text>
</comment>
<dbReference type="GO" id="GO:0016042">
    <property type="term" value="P:lipid catabolic process"/>
    <property type="evidence" value="ECO:0007669"/>
    <property type="project" value="UniProtKB-KW"/>
</dbReference>
<dbReference type="Proteomes" id="UP000318141">
    <property type="component" value="Unassembled WGS sequence"/>
</dbReference>
<name>A0A562B944_9BURK</name>
<dbReference type="InterPro" id="IPR001736">
    <property type="entry name" value="PLipase_D/transphosphatidylase"/>
</dbReference>
<comment type="similarity">
    <text evidence="2">Belongs to the phospholipase D family.</text>
</comment>
<accession>A0A562B944</accession>
<keyword evidence="5" id="KW-0442">Lipid degradation</keyword>
<keyword evidence="6" id="KW-0443">Lipid metabolism</keyword>
<dbReference type="AlphaFoldDB" id="A0A562B944"/>
<dbReference type="Pfam" id="PF13091">
    <property type="entry name" value="PLDc_2"/>
    <property type="match status" value="1"/>
</dbReference>
<gene>
    <name evidence="8" type="ORF">L602_004000000270</name>
</gene>
<dbReference type="PANTHER" id="PTHR43856">
    <property type="entry name" value="CARDIOLIPIN HYDROLASE"/>
    <property type="match status" value="1"/>
</dbReference>
<dbReference type="InterPro" id="IPR025202">
    <property type="entry name" value="PLD-like_dom"/>
</dbReference>
<organism evidence="8 9">
    <name type="scientific">Cupriavidus gilardii J11</name>
    <dbReference type="NCBI Taxonomy" id="936133"/>
    <lineage>
        <taxon>Bacteria</taxon>
        <taxon>Pseudomonadati</taxon>
        <taxon>Pseudomonadota</taxon>
        <taxon>Betaproteobacteria</taxon>
        <taxon>Burkholderiales</taxon>
        <taxon>Burkholderiaceae</taxon>
        <taxon>Cupriavidus</taxon>
    </lineage>
</organism>
<dbReference type="Gene3D" id="3.30.870.10">
    <property type="entry name" value="Endonuclease Chain A"/>
    <property type="match status" value="1"/>
</dbReference>
<evidence type="ECO:0000256" key="3">
    <source>
        <dbReference type="ARBA" id="ARBA00012027"/>
    </source>
</evidence>
<dbReference type="GO" id="GO:0004630">
    <property type="term" value="F:phospholipase D activity"/>
    <property type="evidence" value="ECO:0007669"/>
    <property type="project" value="UniProtKB-EC"/>
</dbReference>
<evidence type="ECO:0000256" key="1">
    <source>
        <dbReference type="ARBA" id="ARBA00000798"/>
    </source>
</evidence>
<evidence type="ECO:0000313" key="9">
    <source>
        <dbReference type="Proteomes" id="UP000318141"/>
    </source>
</evidence>
<protein>
    <recommendedName>
        <fullName evidence="3">phospholipase D</fullName>
        <ecNumber evidence="3">3.1.4.4</ecNumber>
    </recommendedName>
</protein>
<evidence type="ECO:0000313" key="8">
    <source>
        <dbReference type="EMBL" id="TWG81489.1"/>
    </source>
</evidence>
<dbReference type="EMBL" id="VLJN01000035">
    <property type="protein sequence ID" value="TWG81489.1"/>
    <property type="molecule type" value="Genomic_DNA"/>
</dbReference>
<keyword evidence="4" id="KW-0378">Hydrolase</keyword>
<dbReference type="SMART" id="SM00155">
    <property type="entry name" value="PLDc"/>
    <property type="match status" value="1"/>
</dbReference>
<evidence type="ECO:0000256" key="5">
    <source>
        <dbReference type="ARBA" id="ARBA00022963"/>
    </source>
</evidence>
<evidence type="ECO:0000259" key="7">
    <source>
        <dbReference type="PROSITE" id="PS50035"/>
    </source>
</evidence>
<keyword evidence="9" id="KW-1185">Reference proteome</keyword>
<proteinExistence type="inferred from homology"/>
<dbReference type="OrthoDB" id="5294698at2"/>
<evidence type="ECO:0000256" key="6">
    <source>
        <dbReference type="ARBA" id="ARBA00023098"/>
    </source>
</evidence>
<sequence length="251" mass="27790">MNLPPVNRTASLAAACHYFFSEPRDATPSLAGPVVTESMEVLTHARALARAVRRIARRPLLHLACAALAATAMTPAPALARLLPRPAELSAPAPRDMREFADGASYALCFTPDGASCQALLVEAIQRTRRSLLVQAYSFTNKTIARALLDARKRGVEVRVIVDKSQISERYTSATFLHNQGIEVLVDKRPAIAHNKVMIFDHEAVFTGSFNFTKSAEERNTENGILIRGDAQLVKRYVDNWYTRERLSLPY</sequence>
<dbReference type="PROSITE" id="PS50035">
    <property type="entry name" value="PLD"/>
    <property type="match status" value="1"/>
</dbReference>
<evidence type="ECO:0000256" key="4">
    <source>
        <dbReference type="ARBA" id="ARBA00022801"/>
    </source>
</evidence>
<reference evidence="8 9" key="1">
    <citation type="submission" date="2019-07" db="EMBL/GenBank/DDBJ databases">
        <title>Genome sequencing of lignin-degrading bacterial isolates.</title>
        <authorList>
            <person name="Gladden J."/>
        </authorList>
    </citation>
    <scope>NUCLEOTIDE SEQUENCE [LARGE SCALE GENOMIC DNA]</scope>
    <source>
        <strain evidence="8 9">J11</strain>
    </source>
</reference>
<feature type="domain" description="PLD phosphodiesterase" evidence="7">
    <location>
        <begin position="189"/>
        <end position="216"/>
    </location>
</feature>
<dbReference type="GO" id="GO:0006793">
    <property type="term" value="P:phosphorus metabolic process"/>
    <property type="evidence" value="ECO:0007669"/>
    <property type="project" value="UniProtKB-ARBA"/>
</dbReference>
<comment type="catalytic activity">
    <reaction evidence="1">
        <text>a 1,2-diacyl-sn-glycero-3-phosphocholine + H2O = a 1,2-diacyl-sn-glycero-3-phosphate + choline + H(+)</text>
        <dbReference type="Rhea" id="RHEA:14445"/>
        <dbReference type="ChEBI" id="CHEBI:15354"/>
        <dbReference type="ChEBI" id="CHEBI:15377"/>
        <dbReference type="ChEBI" id="CHEBI:15378"/>
        <dbReference type="ChEBI" id="CHEBI:57643"/>
        <dbReference type="ChEBI" id="CHEBI:58608"/>
        <dbReference type="EC" id="3.1.4.4"/>
    </reaction>
</comment>